<dbReference type="EnsemblProtists" id="EKX43776">
    <property type="protein sequence ID" value="EKX43776"/>
    <property type="gene ID" value="GUITHDRAFT_140223"/>
</dbReference>
<evidence type="ECO:0000313" key="9">
    <source>
        <dbReference type="Proteomes" id="UP000011087"/>
    </source>
</evidence>
<dbReference type="OMA" id="QHEHWLV"/>
<protein>
    <recommendedName>
        <fullName evidence="6">Deoxynucleoside kinase domain-containing protein</fullName>
    </recommendedName>
</protein>
<gene>
    <name evidence="7" type="ORF">GUITHDRAFT_140223</name>
</gene>
<dbReference type="Gene3D" id="3.40.50.300">
    <property type="entry name" value="P-loop containing nucleotide triphosphate hydrolases"/>
    <property type="match status" value="1"/>
</dbReference>
<dbReference type="GeneID" id="17300510"/>
<evidence type="ECO:0000256" key="2">
    <source>
        <dbReference type="ARBA" id="ARBA00007420"/>
    </source>
</evidence>
<evidence type="ECO:0000313" key="8">
    <source>
        <dbReference type="EnsemblProtists" id="EKX43776"/>
    </source>
</evidence>
<dbReference type="eggNOG" id="KOG4235">
    <property type="taxonomic scope" value="Eukaryota"/>
</dbReference>
<feature type="active site" description="Proton acceptor" evidence="3">
    <location>
        <position position="96"/>
    </location>
</feature>
<dbReference type="KEGG" id="gtt:GUITHDRAFT_140223"/>
<keyword evidence="5" id="KW-0067">ATP-binding</keyword>
<evidence type="ECO:0000256" key="5">
    <source>
        <dbReference type="PIRSR" id="PIRSR000705-3"/>
    </source>
</evidence>
<dbReference type="Proteomes" id="UP000011087">
    <property type="component" value="Unassembled WGS sequence"/>
</dbReference>
<evidence type="ECO:0000313" key="7">
    <source>
        <dbReference type="EMBL" id="EKX43776.1"/>
    </source>
</evidence>
<reference evidence="9" key="2">
    <citation type="submission" date="2012-11" db="EMBL/GenBank/DDBJ databases">
        <authorList>
            <person name="Kuo A."/>
            <person name="Curtis B.A."/>
            <person name="Tanifuji G."/>
            <person name="Burki F."/>
            <person name="Gruber A."/>
            <person name="Irimia M."/>
            <person name="Maruyama S."/>
            <person name="Arias M.C."/>
            <person name="Ball S.G."/>
            <person name="Gile G.H."/>
            <person name="Hirakawa Y."/>
            <person name="Hopkins J.F."/>
            <person name="Rensing S.A."/>
            <person name="Schmutz J."/>
            <person name="Symeonidi A."/>
            <person name="Elias M."/>
            <person name="Eveleigh R.J."/>
            <person name="Herman E.K."/>
            <person name="Klute M.J."/>
            <person name="Nakayama T."/>
            <person name="Obornik M."/>
            <person name="Reyes-Prieto A."/>
            <person name="Armbrust E.V."/>
            <person name="Aves S.J."/>
            <person name="Beiko R.G."/>
            <person name="Coutinho P."/>
            <person name="Dacks J.B."/>
            <person name="Durnford D.G."/>
            <person name="Fast N.M."/>
            <person name="Green B.R."/>
            <person name="Grisdale C."/>
            <person name="Hempe F."/>
            <person name="Henrissat B."/>
            <person name="Hoppner M.P."/>
            <person name="Ishida K.-I."/>
            <person name="Kim E."/>
            <person name="Koreny L."/>
            <person name="Kroth P.G."/>
            <person name="Liu Y."/>
            <person name="Malik S.-B."/>
            <person name="Maier U.G."/>
            <person name="McRose D."/>
            <person name="Mock T."/>
            <person name="Neilson J.A."/>
            <person name="Onodera N.T."/>
            <person name="Poole A.M."/>
            <person name="Pritham E.J."/>
            <person name="Richards T.A."/>
            <person name="Rocap G."/>
            <person name="Roy S.W."/>
            <person name="Sarai C."/>
            <person name="Schaack S."/>
            <person name="Shirato S."/>
            <person name="Slamovits C.H."/>
            <person name="Spencer D.F."/>
            <person name="Suzuki S."/>
            <person name="Worden A.Z."/>
            <person name="Zauner S."/>
            <person name="Barry K."/>
            <person name="Bell C."/>
            <person name="Bharti A.K."/>
            <person name="Crow J.A."/>
            <person name="Grimwood J."/>
            <person name="Kramer R."/>
            <person name="Lindquist E."/>
            <person name="Lucas S."/>
            <person name="Salamov A."/>
            <person name="McFadden G.I."/>
            <person name="Lane C.E."/>
            <person name="Keeling P.J."/>
            <person name="Gray M.W."/>
            <person name="Grigoriev I.V."/>
            <person name="Archibald J.M."/>
        </authorList>
    </citation>
    <scope>NUCLEOTIDE SEQUENCE</scope>
    <source>
        <strain evidence="9">CCMP2712</strain>
    </source>
</reference>
<feature type="binding site" evidence="4">
    <location>
        <position position="22"/>
    </location>
    <ligand>
        <name>substrate</name>
    </ligand>
</feature>
<evidence type="ECO:0000259" key="6">
    <source>
        <dbReference type="Pfam" id="PF01712"/>
    </source>
</evidence>
<accession>L1J5L1</accession>
<reference evidence="7 9" key="1">
    <citation type="journal article" date="2012" name="Nature">
        <title>Algal genomes reveal evolutionary mosaicism and the fate of nucleomorphs.</title>
        <authorList>
            <consortium name="DOE Joint Genome Institute"/>
            <person name="Curtis B.A."/>
            <person name="Tanifuji G."/>
            <person name="Burki F."/>
            <person name="Gruber A."/>
            <person name="Irimia M."/>
            <person name="Maruyama S."/>
            <person name="Arias M.C."/>
            <person name="Ball S.G."/>
            <person name="Gile G.H."/>
            <person name="Hirakawa Y."/>
            <person name="Hopkins J.F."/>
            <person name="Kuo A."/>
            <person name="Rensing S.A."/>
            <person name="Schmutz J."/>
            <person name="Symeonidi A."/>
            <person name="Elias M."/>
            <person name="Eveleigh R.J."/>
            <person name="Herman E.K."/>
            <person name="Klute M.J."/>
            <person name="Nakayama T."/>
            <person name="Obornik M."/>
            <person name="Reyes-Prieto A."/>
            <person name="Armbrust E.V."/>
            <person name="Aves S.J."/>
            <person name="Beiko R.G."/>
            <person name="Coutinho P."/>
            <person name="Dacks J.B."/>
            <person name="Durnford D.G."/>
            <person name="Fast N.M."/>
            <person name="Green B.R."/>
            <person name="Grisdale C.J."/>
            <person name="Hempel F."/>
            <person name="Henrissat B."/>
            <person name="Hoppner M.P."/>
            <person name="Ishida K."/>
            <person name="Kim E."/>
            <person name="Koreny L."/>
            <person name="Kroth P.G."/>
            <person name="Liu Y."/>
            <person name="Malik S.B."/>
            <person name="Maier U.G."/>
            <person name="McRose D."/>
            <person name="Mock T."/>
            <person name="Neilson J.A."/>
            <person name="Onodera N.T."/>
            <person name="Poole A.M."/>
            <person name="Pritham E.J."/>
            <person name="Richards T.A."/>
            <person name="Rocap G."/>
            <person name="Roy S.W."/>
            <person name="Sarai C."/>
            <person name="Schaack S."/>
            <person name="Shirato S."/>
            <person name="Slamovits C.H."/>
            <person name="Spencer D.F."/>
            <person name="Suzuki S."/>
            <person name="Worden A.Z."/>
            <person name="Zauner S."/>
            <person name="Barry K."/>
            <person name="Bell C."/>
            <person name="Bharti A.K."/>
            <person name="Crow J.A."/>
            <person name="Grimwood J."/>
            <person name="Kramer R."/>
            <person name="Lindquist E."/>
            <person name="Lucas S."/>
            <person name="Salamov A."/>
            <person name="McFadden G.I."/>
            <person name="Lane C.E."/>
            <person name="Keeling P.J."/>
            <person name="Gray M.W."/>
            <person name="Grigoriev I.V."/>
            <person name="Archibald J.M."/>
        </authorList>
    </citation>
    <scope>NUCLEOTIDE SEQUENCE</scope>
    <source>
        <strain evidence="7 9">CCMP2712</strain>
    </source>
</reference>
<evidence type="ECO:0000256" key="4">
    <source>
        <dbReference type="PIRSR" id="PIRSR000705-2"/>
    </source>
</evidence>
<feature type="binding site" evidence="5">
    <location>
        <begin position="166"/>
        <end position="170"/>
    </location>
    <ligand>
        <name>ATP</name>
        <dbReference type="ChEBI" id="CHEBI:30616"/>
    </ligand>
</feature>
<dbReference type="PANTHER" id="PTHR10513">
    <property type="entry name" value="DEOXYNUCLEOSIDE KINASE"/>
    <property type="match status" value="1"/>
</dbReference>
<feature type="domain" description="Deoxynucleoside kinase" evidence="6">
    <location>
        <begin position="2"/>
        <end position="246"/>
    </location>
</feature>
<feature type="binding site" evidence="4">
    <location>
        <position position="175"/>
    </location>
    <ligand>
        <name>substrate</name>
    </ligand>
</feature>
<dbReference type="GO" id="GO:0019136">
    <property type="term" value="F:deoxynucleoside kinase activity"/>
    <property type="evidence" value="ECO:0007669"/>
    <property type="project" value="InterPro"/>
</dbReference>
<name>L1J5L1_GUITC</name>
<dbReference type="GO" id="GO:0009507">
    <property type="term" value="C:chloroplast"/>
    <property type="evidence" value="ECO:0007669"/>
    <property type="project" value="UniProtKB-SubCell"/>
</dbReference>
<dbReference type="HOGENOM" id="CLU_030466_1_1_1"/>
<dbReference type="SUPFAM" id="SSF52540">
    <property type="entry name" value="P-loop containing nucleoside triphosphate hydrolases"/>
    <property type="match status" value="1"/>
</dbReference>
<dbReference type="PANTHER" id="PTHR10513:SF35">
    <property type="entry name" value="DEOXYADENOSINE KINASE"/>
    <property type="match status" value="1"/>
</dbReference>
<dbReference type="InterPro" id="IPR031314">
    <property type="entry name" value="DNK_dom"/>
</dbReference>
<sequence length="254" mass="29721">MAGKSTFLRVLQSRFPVSTVQEPVDKWQKISRFAIGISFLELTISSNEGEKSDNLLDMFYKDPKRWAYTFQTYAFLSRLETQLSKDSSPSKIVILERSVASDKEIFGLFNGVEVEWRTSRLSDGLTSEQWALYSEWHEWMMKRFHPDSEVDAYVYLRTRPETCMRRLHKRGRGEEKSIPLDYLQQIHERHEEWLMQGAAGGKMGDRLLTRRSRGDEKPVLVVDCEQEDDGRSAREEELVGQVREFLDRCFPGHL</sequence>
<keyword evidence="9" id="KW-1185">Reference proteome</keyword>
<comment type="similarity">
    <text evidence="2">Belongs to the DCK/DGK family.</text>
</comment>
<dbReference type="PaxDb" id="55529-EKX43776"/>
<dbReference type="OrthoDB" id="567086at2759"/>
<dbReference type="InterPro" id="IPR027417">
    <property type="entry name" value="P-loop_NTPase"/>
</dbReference>
<organism evidence="7">
    <name type="scientific">Guillardia theta (strain CCMP2712)</name>
    <name type="common">Cryptophyte</name>
    <dbReference type="NCBI Taxonomy" id="905079"/>
    <lineage>
        <taxon>Eukaryota</taxon>
        <taxon>Cryptophyceae</taxon>
        <taxon>Pyrenomonadales</taxon>
        <taxon>Geminigeraceae</taxon>
        <taxon>Guillardia</taxon>
    </lineage>
</organism>
<dbReference type="RefSeq" id="XP_005830756.1">
    <property type="nucleotide sequence ID" value="XM_005830699.1"/>
</dbReference>
<dbReference type="Pfam" id="PF01712">
    <property type="entry name" value="dNK"/>
    <property type="match status" value="1"/>
</dbReference>
<feature type="binding site" evidence="4">
    <location>
        <position position="71"/>
    </location>
    <ligand>
        <name>substrate</name>
    </ligand>
</feature>
<feature type="binding site" evidence="4">
    <location>
        <position position="97"/>
    </location>
    <ligand>
        <name>substrate</name>
    </ligand>
</feature>
<feature type="binding site" evidence="4">
    <location>
        <position position="60"/>
    </location>
    <ligand>
        <name>substrate</name>
    </ligand>
</feature>
<feature type="binding site" evidence="4">
    <location>
        <position position="102"/>
    </location>
    <ligand>
        <name>substrate</name>
    </ligand>
</feature>
<evidence type="ECO:0000256" key="1">
    <source>
        <dbReference type="ARBA" id="ARBA00004229"/>
    </source>
</evidence>
<dbReference type="EMBL" id="JH993008">
    <property type="protein sequence ID" value="EKX43776.1"/>
    <property type="molecule type" value="Genomic_DNA"/>
</dbReference>
<dbReference type="InterPro" id="IPR050566">
    <property type="entry name" value="Deoxyribonucleoside_kinase"/>
</dbReference>
<keyword evidence="5" id="KW-0547">Nucleotide-binding</keyword>
<dbReference type="STRING" id="905079.L1J5L1"/>
<proteinExistence type="inferred from homology"/>
<comment type="subcellular location">
    <subcellularLocation>
        <location evidence="1">Plastid</location>
        <location evidence="1">Chloroplast</location>
    </subcellularLocation>
</comment>
<evidence type="ECO:0000256" key="3">
    <source>
        <dbReference type="PIRSR" id="PIRSR000705-1"/>
    </source>
</evidence>
<dbReference type="AlphaFoldDB" id="L1J5L1"/>
<reference evidence="8" key="3">
    <citation type="submission" date="2015-06" db="UniProtKB">
        <authorList>
            <consortium name="EnsemblProtists"/>
        </authorList>
    </citation>
    <scope>IDENTIFICATION</scope>
</reference>
<dbReference type="CDD" id="cd01673">
    <property type="entry name" value="dNK"/>
    <property type="match status" value="1"/>
</dbReference>
<dbReference type="PIRSF" id="PIRSF000705">
    <property type="entry name" value="DNK"/>
    <property type="match status" value="1"/>
</dbReference>
<dbReference type="GO" id="GO:0005524">
    <property type="term" value="F:ATP binding"/>
    <property type="evidence" value="ECO:0007669"/>
    <property type="project" value="UniProtKB-KW"/>
</dbReference>
<dbReference type="InterPro" id="IPR002624">
    <property type="entry name" value="DCK/DGK"/>
</dbReference>